<reference evidence="2 3" key="1">
    <citation type="submission" date="2021-11" db="EMBL/GenBank/DDBJ databases">
        <title>Black yeast isolated from Biological Soil Crust.</title>
        <authorList>
            <person name="Kurbessoian T."/>
        </authorList>
    </citation>
    <scope>NUCLEOTIDE SEQUENCE [LARGE SCALE GENOMIC DNA]</scope>
    <source>
        <strain evidence="2 3">CCFEE 5522</strain>
    </source>
</reference>
<comment type="caution">
    <text evidence="2">The sequence shown here is derived from an EMBL/GenBank/DDBJ whole genome shotgun (WGS) entry which is preliminary data.</text>
</comment>
<evidence type="ECO:0000313" key="3">
    <source>
        <dbReference type="Proteomes" id="UP001324427"/>
    </source>
</evidence>
<feature type="compositionally biased region" description="Acidic residues" evidence="1">
    <location>
        <begin position="387"/>
        <end position="398"/>
    </location>
</feature>
<sequence>MGVRRAGRTHYPHLECALPDLHDVDSATPEAGDAGDGEYCSTEEAAAEEIVPLEREIERLRRRVRNNHSLYRKAYPKHAVEQVQLPEIDLTGLANMFVFFGPGEVGDEKLLRCLISNEVLPLLHNWLWDIIDHATVEEAVAGAFCRDDFLPDGMRGPQIVAAHAYKHGLQELQLQCLLPGRQRDATVLGDCARYAAKIYKCCDLVNGVDWRDQGPDFGHRVSLRIMLTAYNDMIVNQEHGFFGILLDSPLAHPMPRKVRAKWEAKYTVPAIEWEEELREEDADEVAEREDRAAIDEPDFEDKEKLIFLLAYKDAIGKARKFGQKAGQPTAEIDWQDVADVLPGCTAADCRRYFHEYSEMFADQAATEPQSEKPTSQKRQLQRSQEGESSDGEFSDGEFSDSKSSGGESSIGESSDDDMPLAKRMEIRRARQSADTERRNCAQTRTNRMQQKRSRIVEPSSSPEVEAPRWAEGPEAEPRTVSEADMDEGFDLPGQEADGDWEMEVDAGAATNTGAYEGTDNGLAGHEIISISSDHSSSSSDASDAGDEGEDDHSFRDQEAQAQTEAPHTAQEPSIDDNRSDGDEQSSLDFMRNEPGDDENPRIAKLKREAKLCYDYGSRAERNDNNHRALYQKAVAFEKELAEAGQEILLLRETEVELRADLATYQARIHDLEGTDLVEQVRAIIDKQQAKIKGLEWSVHGFKKVIDQLEIAAAGKTDKHADQPVLELLRKAKAIVAKQRGELEQLKSTLEKLKAERDERDEAHDQQKTAHDQLKASYEEQKTAQAQLQNKANEEKDELVRKADEEKAELLRKASEERDDLLGKANEEKEELLRKANEEIPRLKDHMVAEEKSALETVKKEKKAVKDLEAKVARLTQDTLG</sequence>
<dbReference type="EMBL" id="JAVFHQ010000039">
    <property type="protein sequence ID" value="KAK4542655.1"/>
    <property type="molecule type" value="Genomic_DNA"/>
</dbReference>
<feature type="compositionally biased region" description="Basic and acidic residues" evidence="1">
    <location>
        <begin position="791"/>
        <end position="800"/>
    </location>
</feature>
<dbReference type="AlphaFoldDB" id="A0AAV9JCX3"/>
<evidence type="ECO:0000256" key="1">
    <source>
        <dbReference type="SAM" id="MobiDB-lite"/>
    </source>
</evidence>
<feature type="compositionally biased region" description="Low complexity" evidence="1">
    <location>
        <begin position="401"/>
        <end position="412"/>
    </location>
</feature>
<feature type="region of interest" description="Disordered" evidence="1">
    <location>
        <begin position="363"/>
        <end position="601"/>
    </location>
</feature>
<dbReference type="Proteomes" id="UP001324427">
    <property type="component" value="Unassembled WGS sequence"/>
</dbReference>
<feature type="compositionally biased region" description="Basic and acidic residues" evidence="1">
    <location>
        <begin position="419"/>
        <end position="439"/>
    </location>
</feature>
<feature type="compositionally biased region" description="Polar residues" evidence="1">
    <location>
        <begin position="366"/>
        <end position="383"/>
    </location>
</feature>
<name>A0AAV9JCX3_9PEZI</name>
<dbReference type="PANTHER" id="PTHR23159:SF31">
    <property type="entry name" value="CENTROSOME-ASSOCIATED PROTEIN CEP250 ISOFORM X1"/>
    <property type="match status" value="1"/>
</dbReference>
<gene>
    <name evidence="2" type="ORF">LTR36_006227</name>
</gene>
<feature type="compositionally biased region" description="Basic and acidic residues" evidence="1">
    <location>
        <begin position="754"/>
        <end position="781"/>
    </location>
</feature>
<feature type="compositionally biased region" description="Low complexity" evidence="1">
    <location>
        <begin position="524"/>
        <end position="542"/>
    </location>
</feature>
<dbReference type="PANTHER" id="PTHR23159">
    <property type="entry name" value="CENTROSOMAL PROTEIN 2"/>
    <property type="match status" value="1"/>
</dbReference>
<feature type="compositionally biased region" description="Basic and acidic residues" evidence="1">
    <location>
        <begin position="590"/>
        <end position="601"/>
    </location>
</feature>
<accession>A0AAV9JCX3</accession>
<evidence type="ECO:0008006" key="4">
    <source>
        <dbReference type="Google" id="ProtNLM"/>
    </source>
</evidence>
<evidence type="ECO:0000313" key="2">
    <source>
        <dbReference type="EMBL" id="KAK4542655.1"/>
    </source>
</evidence>
<keyword evidence="3" id="KW-1185">Reference proteome</keyword>
<organism evidence="2 3">
    <name type="scientific">Oleoguttula mirabilis</name>
    <dbReference type="NCBI Taxonomy" id="1507867"/>
    <lineage>
        <taxon>Eukaryota</taxon>
        <taxon>Fungi</taxon>
        <taxon>Dikarya</taxon>
        <taxon>Ascomycota</taxon>
        <taxon>Pezizomycotina</taxon>
        <taxon>Dothideomycetes</taxon>
        <taxon>Dothideomycetidae</taxon>
        <taxon>Mycosphaerellales</taxon>
        <taxon>Teratosphaeriaceae</taxon>
        <taxon>Oleoguttula</taxon>
    </lineage>
</organism>
<proteinExistence type="predicted"/>
<protein>
    <recommendedName>
        <fullName evidence="4">Myb-like domain-containing protein</fullName>
    </recommendedName>
</protein>
<feature type="region of interest" description="Disordered" evidence="1">
    <location>
        <begin position="754"/>
        <end position="800"/>
    </location>
</feature>